<dbReference type="PANTHER" id="PTHR43343">
    <property type="entry name" value="PEPTIDASE S12"/>
    <property type="match status" value="1"/>
</dbReference>
<feature type="active site" description="Charge relay system" evidence="7">
    <location>
        <position position="166"/>
    </location>
</feature>
<dbReference type="PANTHER" id="PTHR43343:SF3">
    <property type="entry name" value="PROTEASE DO-LIKE 8, CHLOROPLASTIC"/>
    <property type="match status" value="1"/>
</dbReference>
<dbReference type="InterPro" id="IPR036034">
    <property type="entry name" value="PDZ_sf"/>
</dbReference>
<feature type="binding site" evidence="8">
    <location>
        <position position="136"/>
    </location>
    <ligand>
        <name>substrate</name>
    </ligand>
</feature>
<dbReference type="Proteomes" id="UP000478546">
    <property type="component" value="Unassembled WGS sequence"/>
</dbReference>
<evidence type="ECO:0000256" key="2">
    <source>
        <dbReference type="ARBA" id="ARBA00022670"/>
    </source>
</evidence>
<proteinExistence type="inferred from homology"/>
<dbReference type="SUPFAM" id="SSF50494">
    <property type="entry name" value="Trypsin-like serine proteases"/>
    <property type="match status" value="1"/>
</dbReference>
<dbReference type="InterPro" id="IPR001478">
    <property type="entry name" value="PDZ"/>
</dbReference>
<feature type="binding site" evidence="8">
    <location>
        <position position="82"/>
    </location>
    <ligand>
        <name>substrate</name>
    </ligand>
</feature>
<comment type="caution">
    <text evidence="10">The sequence shown here is derived from an EMBL/GenBank/DDBJ whole genome shotgun (WGS) entry which is preliminary data.</text>
</comment>
<keyword evidence="4" id="KW-0677">Repeat</keyword>
<evidence type="ECO:0000256" key="3">
    <source>
        <dbReference type="ARBA" id="ARBA00022729"/>
    </source>
</evidence>
<dbReference type="Pfam" id="PF13365">
    <property type="entry name" value="Trypsin_2"/>
    <property type="match status" value="1"/>
</dbReference>
<dbReference type="GO" id="GO:0004252">
    <property type="term" value="F:serine-type endopeptidase activity"/>
    <property type="evidence" value="ECO:0007669"/>
    <property type="project" value="InterPro"/>
</dbReference>
<evidence type="ECO:0000256" key="8">
    <source>
        <dbReference type="PIRSR" id="PIRSR611782-2"/>
    </source>
</evidence>
<keyword evidence="5" id="KW-0378">Hydrolase</keyword>
<reference evidence="10 11" key="1">
    <citation type="submission" date="2020-01" db="EMBL/GenBank/DDBJ databases">
        <authorList>
            <person name="Kim M.K."/>
        </authorList>
    </citation>
    <scope>NUCLEOTIDE SEQUENCE [LARGE SCALE GENOMIC DNA]</scope>
    <source>
        <strain evidence="10 11">BT213</strain>
    </source>
</reference>
<feature type="active site" description="Charge relay system" evidence="7">
    <location>
        <position position="252"/>
    </location>
</feature>
<dbReference type="PRINTS" id="PR00834">
    <property type="entry name" value="PROTEASES2C"/>
</dbReference>
<keyword evidence="2" id="KW-0645">Protease</keyword>
<dbReference type="Gene3D" id="2.40.10.10">
    <property type="entry name" value="Trypsin-like serine proteases"/>
    <property type="match status" value="2"/>
</dbReference>
<dbReference type="Gene3D" id="2.30.42.10">
    <property type="match status" value="1"/>
</dbReference>
<dbReference type="NCBIfam" id="TIGR02037">
    <property type="entry name" value="degP_htrA_DO"/>
    <property type="match status" value="1"/>
</dbReference>
<dbReference type="PROSITE" id="PS50106">
    <property type="entry name" value="PDZ"/>
    <property type="match status" value="1"/>
</dbReference>
<keyword evidence="11" id="KW-1185">Reference proteome</keyword>
<dbReference type="InterPro" id="IPR043504">
    <property type="entry name" value="Peptidase_S1_PA_chymotrypsin"/>
</dbReference>
<evidence type="ECO:0000256" key="7">
    <source>
        <dbReference type="PIRSR" id="PIRSR611782-1"/>
    </source>
</evidence>
<dbReference type="EMBL" id="JAAEAA010000024">
    <property type="protein sequence ID" value="NDK57312.1"/>
    <property type="molecule type" value="Genomic_DNA"/>
</dbReference>
<dbReference type="InterPro" id="IPR051201">
    <property type="entry name" value="Chloro_Bact_Ser_Proteases"/>
</dbReference>
<gene>
    <name evidence="10" type="ORF">GWO68_15420</name>
</gene>
<name>A0A6B2HBL4_9BACT</name>
<dbReference type="AlphaFoldDB" id="A0A6B2HBL4"/>
<feature type="domain" description="PDZ" evidence="9">
    <location>
        <begin position="296"/>
        <end position="369"/>
    </location>
</feature>
<evidence type="ECO:0000313" key="10">
    <source>
        <dbReference type="EMBL" id="NDK57312.1"/>
    </source>
</evidence>
<dbReference type="SUPFAM" id="SSF50156">
    <property type="entry name" value="PDZ domain-like"/>
    <property type="match status" value="1"/>
</dbReference>
<protein>
    <submittedName>
        <fullName evidence="10">Do family serine endopeptidase</fullName>
    </submittedName>
</protein>
<comment type="similarity">
    <text evidence="1">Belongs to the peptidase S1C family.</text>
</comment>
<evidence type="ECO:0000256" key="6">
    <source>
        <dbReference type="ARBA" id="ARBA00022825"/>
    </source>
</evidence>
<feature type="binding site" evidence="8">
    <location>
        <position position="166"/>
    </location>
    <ligand>
        <name>substrate</name>
    </ligand>
</feature>
<dbReference type="InterPro" id="IPR001940">
    <property type="entry name" value="Peptidase_S1C"/>
</dbReference>
<dbReference type="SMART" id="SM00228">
    <property type="entry name" value="PDZ"/>
    <property type="match status" value="1"/>
</dbReference>
<keyword evidence="6" id="KW-0720">Serine protease</keyword>
<keyword evidence="3" id="KW-0732">Signal</keyword>
<evidence type="ECO:0000256" key="1">
    <source>
        <dbReference type="ARBA" id="ARBA00010541"/>
    </source>
</evidence>
<organism evidence="10 11">
    <name type="scientific">Pontibacter fetidus</name>
    <dbReference type="NCBI Taxonomy" id="2700082"/>
    <lineage>
        <taxon>Bacteria</taxon>
        <taxon>Pseudomonadati</taxon>
        <taxon>Bacteroidota</taxon>
        <taxon>Cytophagia</taxon>
        <taxon>Cytophagales</taxon>
        <taxon>Hymenobacteraceae</taxon>
        <taxon>Pontibacter</taxon>
    </lineage>
</organism>
<sequence length="504" mass="53948">MKTKQFIVGLTLSALLGGGVAVGSYKLLEDDNQANTSQEEVQYPKVRYTSEMRSSTNAVPEGLNFIKAAQVSTPAVVHVMTEYSVRSSDRYNSPMDPFLREFFGDGFGERVPQGPQMGSGSGVIIASNGYIVTNNHVIDRADKIEVVMDDKRKFEATLVGSDPNTDLALLKINADKLPVIRYGNSDDLQVGEWVLAVGNPMNLTSTVTAGIVSAKGRNINILSTNQRSNGQVGDMTIESFIQTDAAVNPGNSGGALVNLNGDLVGINTAIASQTGSFAGYSFAVPSAIVSKVVDDLLKYGEVQRALLGANIQEIDAALAKEKGLKTLNGVYIARVTEKSGAQEAGLQEGDVITSINDVAVNKSSQLLEQIARYRPGDKVKVAYLRGGKEKTANVTLKNLNSSTEITKRAVAKSASFDGATFEPVSKQEMNKLGIDGGAKISGVRNSKFRETGIKDGFIITRIDKYNVNQPADVEKYLKSFEGGVVYIEGVYPDGLKAYYPIGKG</sequence>
<evidence type="ECO:0000313" key="11">
    <source>
        <dbReference type="Proteomes" id="UP000478546"/>
    </source>
</evidence>
<dbReference type="RefSeq" id="WP_162347373.1">
    <property type="nucleotide sequence ID" value="NZ_JAAEAA010000024.1"/>
</dbReference>
<dbReference type="InterPro" id="IPR011782">
    <property type="entry name" value="Pept_S1C_Do"/>
</dbReference>
<evidence type="ECO:0000256" key="5">
    <source>
        <dbReference type="ARBA" id="ARBA00022801"/>
    </source>
</evidence>
<feature type="binding site" evidence="8">
    <location>
        <begin position="250"/>
        <end position="252"/>
    </location>
    <ligand>
        <name>substrate</name>
    </ligand>
</feature>
<evidence type="ECO:0000259" key="9">
    <source>
        <dbReference type="PROSITE" id="PS50106"/>
    </source>
</evidence>
<evidence type="ECO:0000256" key="4">
    <source>
        <dbReference type="ARBA" id="ARBA00022737"/>
    </source>
</evidence>
<dbReference type="InterPro" id="IPR009003">
    <property type="entry name" value="Peptidase_S1_PA"/>
</dbReference>
<dbReference type="GO" id="GO:0006508">
    <property type="term" value="P:proteolysis"/>
    <property type="evidence" value="ECO:0007669"/>
    <property type="project" value="UniProtKB-KW"/>
</dbReference>
<dbReference type="Pfam" id="PF13180">
    <property type="entry name" value="PDZ_2"/>
    <property type="match status" value="1"/>
</dbReference>
<accession>A0A6B2HBL4</accession>
<feature type="active site" description="Charge relay system" evidence="7">
    <location>
        <position position="136"/>
    </location>
</feature>